<evidence type="ECO:0000256" key="1">
    <source>
        <dbReference type="SAM" id="MobiDB-lite"/>
    </source>
</evidence>
<sequence>MTAGAVRLGGRLTVPDGATAVVVFAHGSGSSRHSPRNRFVADGLHRAGLGTLLFDLLTDVEEADRHNVFDIALLAGPLLDATAWLREEPTSRGSPSATSAPAPAPRPPCGPPPTPPRGPPPSSPTAASPTSPGPGCPTRRHPNSRQ</sequence>
<dbReference type="EMBL" id="JBHSOE010000056">
    <property type="protein sequence ID" value="MFC5659094.1"/>
    <property type="molecule type" value="Genomic_DNA"/>
</dbReference>
<comment type="caution">
    <text evidence="2">The sequence shown here is derived from an EMBL/GenBank/DDBJ whole genome shotgun (WGS) entry which is preliminary data.</text>
</comment>
<organism evidence="2 3">
    <name type="scientific">Streptomyces nogalater</name>
    <dbReference type="NCBI Taxonomy" id="38314"/>
    <lineage>
        <taxon>Bacteria</taxon>
        <taxon>Bacillati</taxon>
        <taxon>Actinomycetota</taxon>
        <taxon>Actinomycetes</taxon>
        <taxon>Kitasatosporales</taxon>
        <taxon>Streptomycetaceae</taxon>
        <taxon>Streptomyces</taxon>
    </lineage>
</organism>
<dbReference type="RefSeq" id="WP_382466910.1">
    <property type="nucleotide sequence ID" value="NZ_BAAASM010000012.1"/>
</dbReference>
<accession>A0ABW0WQ94</accession>
<evidence type="ECO:0000313" key="3">
    <source>
        <dbReference type="Proteomes" id="UP001596065"/>
    </source>
</evidence>
<proteinExistence type="predicted"/>
<feature type="compositionally biased region" description="Pro residues" evidence="1">
    <location>
        <begin position="102"/>
        <end position="123"/>
    </location>
</feature>
<feature type="region of interest" description="Disordered" evidence="1">
    <location>
        <begin position="85"/>
        <end position="146"/>
    </location>
</feature>
<evidence type="ECO:0000313" key="2">
    <source>
        <dbReference type="EMBL" id="MFC5659094.1"/>
    </source>
</evidence>
<protein>
    <recommendedName>
        <fullName evidence="4">Hydrolase</fullName>
    </recommendedName>
</protein>
<dbReference type="Gene3D" id="3.40.50.1820">
    <property type="entry name" value="alpha/beta hydrolase"/>
    <property type="match status" value="1"/>
</dbReference>
<keyword evidence="3" id="KW-1185">Reference proteome</keyword>
<dbReference type="Proteomes" id="UP001596065">
    <property type="component" value="Unassembled WGS sequence"/>
</dbReference>
<dbReference type="SUPFAM" id="SSF53474">
    <property type="entry name" value="alpha/beta-Hydrolases"/>
    <property type="match status" value="1"/>
</dbReference>
<dbReference type="InterPro" id="IPR029058">
    <property type="entry name" value="AB_hydrolase_fold"/>
</dbReference>
<reference evidence="3" key="1">
    <citation type="journal article" date="2019" name="Int. J. Syst. Evol. Microbiol.">
        <title>The Global Catalogue of Microorganisms (GCM) 10K type strain sequencing project: providing services to taxonomists for standard genome sequencing and annotation.</title>
        <authorList>
            <consortium name="The Broad Institute Genomics Platform"/>
            <consortium name="The Broad Institute Genome Sequencing Center for Infectious Disease"/>
            <person name="Wu L."/>
            <person name="Ma J."/>
        </authorList>
    </citation>
    <scope>NUCLEOTIDE SEQUENCE [LARGE SCALE GENOMIC DNA]</scope>
    <source>
        <strain evidence="3">KCTC 5701</strain>
    </source>
</reference>
<evidence type="ECO:0008006" key="4">
    <source>
        <dbReference type="Google" id="ProtNLM"/>
    </source>
</evidence>
<name>A0ABW0WQ94_STRNO</name>
<gene>
    <name evidence="2" type="ORF">ACFP3J_26930</name>
</gene>
<feature type="compositionally biased region" description="Low complexity" evidence="1">
    <location>
        <begin position="91"/>
        <end position="101"/>
    </location>
</feature>